<feature type="coiled-coil region" evidence="1">
    <location>
        <begin position="4"/>
        <end position="31"/>
    </location>
</feature>
<gene>
    <name evidence="2" type="ORF">HV209_31590</name>
</gene>
<proteinExistence type="predicted"/>
<dbReference type="Proteomes" id="UP000622722">
    <property type="component" value="Unassembled WGS sequence"/>
</dbReference>
<protein>
    <submittedName>
        <fullName evidence="2">Uncharacterized protein</fullName>
    </submittedName>
</protein>
<comment type="caution">
    <text evidence="2">The sequence shown here is derived from an EMBL/GenBank/DDBJ whole genome shotgun (WGS) entry which is preliminary data.</text>
</comment>
<evidence type="ECO:0000313" key="2">
    <source>
        <dbReference type="EMBL" id="MBA7723043.1"/>
    </source>
</evidence>
<sequence length="108" mass="12047">LKQQEEHNNKIDLLEKQQAQLKSQLETIQKQQTGIISSTKTLTHVIKSIKDQQNTFIFTEFNPAKTKYFILNNGSVALAGRVLSIDATENGSVIHISLVNLLSTPISN</sequence>
<feature type="non-terminal residue" evidence="2">
    <location>
        <position position="108"/>
    </location>
</feature>
<dbReference type="AlphaFoldDB" id="A0A8I0CGM0"/>
<dbReference type="InterPro" id="IPR037125">
    <property type="entry name" value="YajI-like_sf"/>
</dbReference>
<evidence type="ECO:0000313" key="3">
    <source>
        <dbReference type="Proteomes" id="UP000622722"/>
    </source>
</evidence>
<keyword evidence="1" id="KW-0175">Coiled coil</keyword>
<evidence type="ECO:0000256" key="1">
    <source>
        <dbReference type="SAM" id="Coils"/>
    </source>
</evidence>
<feature type="non-terminal residue" evidence="2">
    <location>
        <position position="1"/>
    </location>
</feature>
<dbReference type="Gene3D" id="2.60.40.1620">
    <property type="entry name" value="Lipoprotein YajI-like"/>
    <property type="match status" value="1"/>
</dbReference>
<reference evidence="2" key="1">
    <citation type="submission" date="2020-06" db="EMBL/GenBank/DDBJ databases">
        <title>REHAB project genomes.</title>
        <authorList>
            <person name="Shaw L.P."/>
        </authorList>
    </citation>
    <scope>NUCLEOTIDE SEQUENCE</scope>
    <source>
        <strain evidence="2">RHBSTW-00474</strain>
    </source>
</reference>
<name>A0A8I0CGM0_ECOLX</name>
<accession>A0A8I0CGM0</accession>
<organism evidence="2 3">
    <name type="scientific">Escherichia coli</name>
    <dbReference type="NCBI Taxonomy" id="562"/>
    <lineage>
        <taxon>Bacteria</taxon>
        <taxon>Pseudomonadati</taxon>
        <taxon>Pseudomonadota</taxon>
        <taxon>Gammaproteobacteria</taxon>
        <taxon>Enterobacterales</taxon>
        <taxon>Enterobacteriaceae</taxon>
        <taxon>Escherichia</taxon>
    </lineage>
</organism>
<dbReference type="EMBL" id="JABXPW010000265">
    <property type="protein sequence ID" value="MBA7723043.1"/>
    <property type="molecule type" value="Genomic_DNA"/>
</dbReference>